<dbReference type="NCBIfam" id="NF009466">
    <property type="entry name" value="PRK12826.1-2"/>
    <property type="match status" value="1"/>
</dbReference>
<dbReference type="InterPro" id="IPR002347">
    <property type="entry name" value="SDR_fam"/>
</dbReference>
<dbReference type="GO" id="GO:0030497">
    <property type="term" value="P:fatty acid elongation"/>
    <property type="evidence" value="ECO:0007669"/>
    <property type="project" value="TreeGrafter"/>
</dbReference>
<dbReference type="Gene3D" id="3.40.50.720">
    <property type="entry name" value="NAD(P)-binding Rossmann-like Domain"/>
    <property type="match status" value="1"/>
</dbReference>
<dbReference type="PRINTS" id="PR00080">
    <property type="entry name" value="SDRFAMILY"/>
</dbReference>
<name>A0A7C4LNA8_9PLAN</name>
<evidence type="ECO:0000259" key="3">
    <source>
        <dbReference type="SMART" id="SM00822"/>
    </source>
</evidence>
<feature type="domain" description="Ketoreductase" evidence="3">
    <location>
        <begin position="9"/>
        <end position="189"/>
    </location>
</feature>
<dbReference type="NCBIfam" id="NF005559">
    <property type="entry name" value="PRK07231.1"/>
    <property type="match status" value="1"/>
</dbReference>
<dbReference type="PANTHER" id="PTHR42760:SF40">
    <property type="entry name" value="3-OXOACYL-[ACYL-CARRIER-PROTEIN] REDUCTASE, CHLOROPLASTIC"/>
    <property type="match status" value="1"/>
</dbReference>
<dbReference type="GO" id="GO:0016616">
    <property type="term" value="F:oxidoreductase activity, acting on the CH-OH group of donors, NAD or NADP as acceptor"/>
    <property type="evidence" value="ECO:0007669"/>
    <property type="project" value="TreeGrafter"/>
</dbReference>
<comment type="similarity">
    <text evidence="1">Belongs to the short-chain dehydrogenases/reductases (SDR) family.</text>
</comment>
<evidence type="ECO:0000256" key="1">
    <source>
        <dbReference type="ARBA" id="ARBA00006484"/>
    </source>
</evidence>
<dbReference type="EMBL" id="DSVQ01000012">
    <property type="protein sequence ID" value="HGT39357.1"/>
    <property type="molecule type" value="Genomic_DNA"/>
</dbReference>
<dbReference type="Pfam" id="PF13561">
    <property type="entry name" value="adh_short_C2"/>
    <property type="match status" value="1"/>
</dbReference>
<dbReference type="FunFam" id="3.40.50.720:FF:000173">
    <property type="entry name" value="3-oxoacyl-[acyl-carrier protein] reductase"/>
    <property type="match status" value="1"/>
</dbReference>
<dbReference type="AlphaFoldDB" id="A0A7C4LNA8"/>
<evidence type="ECO:0000313" key="4">
    <source>
        <dbReference type="EMBL" id="HGT39357.1"/>
    </source>
</evidence>
<dbReference type="PRINTS" id="PR00081">
    <property type="entry name" value="GDHRDH"/>
</dbReference>
<evidence type="ECO:0000256" key="2">
    <source>
        <dbReference type="ARBA" id="ARBA00023002"/>
    </source>
</evidence>
<dbReference type="InterPro" id="IPR057326">
    <property type="entry name" value="KR_dom"/>
</dbReference>
<accession>A0A7C4LNA8</accession>
<proteinExistence type="inferred from homology"/>
<reference evidence="4" key="1">
    <citation type="journal article" date="2020" name="mSystems">
        <title>Genome- and Community-Level Interaction Insights into Carbon Utilization and Element Cycling Functions of Hydrothermarchaeota in Hydrothermal Sediment.</title>
        <authorList>
            <person name="Zhou Z."/>
            <person name="Liu Y."/>
            <person name="Xu W."/>
            <person name="Pan J."/>
            <person name="Luo Z.H."/>
            <person name="Li M."/>
        </authorList>
    </citation>
    <scope>NUCLEOTIDE SEQUENCE [LARGE SCALE GENOMIC DNA]</scope>
    <source>
        <strain evidence="4">SpSt-508</strain>
    </source>
</reference>
<dbReference type="PANTHER" id="PTHR42760">
    <property type="entry name" value="SHORT-CHAIN DEHYDROGENASES/REDUCTASES FAMILY MEMBER"/>
    <property type="match status" value="1"/>
</dbReference>
<dbReference type="SUPFAM" id="SSF51735">
    <property type="entry name" value="NAD(P)-binding Rossmann-fold domains"/>
    <property type="match status" value="1"/>
</dbReference>
<keyword evidence="2" id="KW-0560">Oxidoreductase</keyword>
<gene>
    <name evidence="4" type="ORF">ENS64_08875</name>
</gene>
<comment type="caution">
    <text evidence="4">The sequence shown here is derived from an EMBL/GenBank/DDBJ whole genome shotgun (WGS) entry which is preliminary data.</text>
</comment>
<protein>
    <submittedName>
        <fullName evidence="4">SDR family oxidoreductase</fullName>
    </submittedName>
</protein>
<organism evidence="4">
    <name type="scientific">Schlesneria paludicola</name>
    <dbReference type="NCBI Taxonomy" id="360056"/>
    <lineage>
        <taxon>Bacteria</taxon>
        <taxon>Pseudomonadati</taxon>
        <taxon>Planctomycetota</taxon>
        <taxon>Planctomycetia</taxon>
        <taxon>Planctomycetales</taxon>
        <taxon>Planctomycetaceae</taxon>
        <taxon>Schlesneria</taxon>
    </lineage>
</organism>
<dbReference type="InterPro" id="IPR020904">
    <property type="entry name" value="Sc_DH/Rdtase_CS"/>
</dbReference>
<dbReference type="SMART" id="SM00822">
    <property type="entry name" value="PKS_KR"/>
    <property type="match status" value="1"/>
</dbReference>
<dbReference type="PROSITE" id="PS00061">
    <property type="entry name" value="ADH_SHORT"/>
    <property type="match status" value="1"/>
</dbReference>
<sequence>MIPIDLSGRVALITGGGQGLGQATARTLKRAGAAVAVSYFPDEAGVNRLRAEATAEELGEGAIAVPGDVRDRAQVAQCLDAVVGRFGRLDILVNNAAVIRDRTARKMTPDEWQVVIDTNLTGVFQMSQAAFGRLADGGRIVNMASISGVIGFFGQANYSAAKAGVMALTKVLSKEFASRRITVNAVAPGVVLTEMGLSIPEENRRQMLAQIPLGRFAEPDEIAHAILFLCSDLATYITGQTLHVNGGWWA</sequence>
<dbReference type="InterPro" id="IPR036291">
    <property type="entry name" value="NAD(P)-bd_dom_sf"/>
</dbReference>